<dbReference type="PIRSF" id="PIRSF028101">
    <property type="entry name" value="UCP028101"/>
    <property type="match status" value="1"/>
</dbReference>
<dbReference type="EMBL" id="CP162601">
    <property type="protein sequence ID" value="XDK26349.1"/>
    <property type="molecule type" value="Genomic_DNA"/>
</dbReference>
<dbReference type="InterPro" id="IPR008311">
    <property type="entry name" value="UCP028101"/>
</dbReference>
<dbReference type="RefSeq" id="WP_306100508.1">
    <property type="nucleotide sequence ID" value="NZ_CP162601.1"/>
</dbReference>
<organism evidence="1">
    <name type="scientific">Vibrio sp. HB236076</name>
    <dbReference type="NCBI Taxonomy" id="3232307"/>
    <lineage>
        <taxon>Bacteria</taxon>
        <taxon>Pseudomonadati</taxon>
        <taxon>Pseudomonadota</taxon>
        <taxon>Gammaproteobacteria</taxon>
        <taxon>Vibrionales</taxon>
        <taxon>Vibrionaceae</taxon>
        <taxon>Vibrio</taxon>
    </lineage>
</organism>
<gene>
    <name evidence="1" type="ORF">AB0763_07485</name>
</gene>
<dbReference type="KEGG" id="vih:AB0763_07485"/>
<evidence type="ECO:0000313" key="1">
    <source>
        <dbReference type="EMBL" id="XDK26349.1"/>
    </source>
</evidence>
<reference evidence="1" key="1">
    <citation type="submission" date="2024-07" db="EMBL/GenBank/DDBJ databases">
        <title>Genome Analysis of a Potential Novel Vibrio Species Secreting pH- and Thermo-stable Alginate Lyase and its Application in Producing Alginate Oligosaccharides.</title>
        <authorList>
            <person name="Huang H."/>
            <person name="Bao K."/>
        </authorList>
    </citation>
    <scope>NUCLEOTIDE SEQUENCE</scope>
    <source>
        <strain evidence="1">HB236076</strain>
    </source>
</reference>
<proteinExistence type="predicted"/>
<dbReference type="SUPFAM" id="SSF63829">
    <property type="entry name" value="Calcium-dependent phosphotriesterase"/>
    <property type="match status" value="1"/>
</dbReference>
<protein>
    <submittedName>
        <fullName evidence="1">DUF1513 domain-containing protein</fullName>
    </submittedName>
</protein>
<sequence>MQPMAIDQQRRQLLKQALALTALPFIPACTSVAERQPGLIGCALNGRRGYQAIVADRQGIPIHRLELPARGHGVASAGNGHATVFARRPGDYMMVLDYRTGQMIKMIAASGKRYFYGHGVYSFDQQWLYVTEGEKRTSQGIIGVYSVEQGYRKVAEFSGFGIGPHEIIQLDDGRLVVGVGGVHTQGRTPLNLDSMSPSLCYLSGEGALLDQQHLADAKLSIRHLAQDGQGAVLCGQQYRGTPDDYPALIAIHKAGQPLRTLKARADQWARFNHYIASIAADEHRIIATSPPGNCYGVWDKHTLELLSLHSLADASGVVATKEGFYLSSGSGDVIHQRAATLSRYHSNVLWDNHWQRIRLS</sequence>
<name>A0AB39HJD7_9VIBR</name>
<dbReference type="Pfam" id="PF07433">
    <property type="entry name" value="DUF1513"/>
    <property type="match status" value="1"/>
</dbReference>
<accession>A0AB39HJD7</accession>
<dbReference type="AlphaFoldDB" id="A0AB39HJD7"/>